<dbReference type="EMBL" id="FMZO01000006">
    <property type="protein sequence ID" value="SDD14180.1"/>
    <property type="molecule type" value="Genomic_DNA"/>
</dbReference>
<keyword evidence="3" id="KW-1185">Reference proteome</keyword>
<keyword evidence="1" id="KW-0732">Signal</keyword>
<dbReference type="OrthoDB" id="678378at2"/>
<dbReference type="STRING" id="1285928.SAMN04487894_106166"/>
<accession>A0A1G6SB86</accession>
<dbReference type="Proteomes" id="UP000198757">
    <property type="component" value="Unassembled WGS sequence"/>
</dbReference>
<dbReference type="AlphaFoldDB" id="A0A1G6SB86"/>
<feature type="signal peptide" evidence="1">
    <location>
        <begin position="1"/>
        <end position="24"/>
    </location>
</feature>
<gene>
    <name evidence="2" type="ORF">SAMN04487894_106166</name>
</gene>
<sequence>MRKIALILLSMTLFASCNTNQKQAVEYNNNLVMVQKELAAKINQTEQQIAAAADSSSSGAALTAALQAIEAEQKKLDALQFNGDDFGMKAALSKAFAFMKRTYSGDYHKILSLKFGQDPEAGQKIAEAVKAIQQEGVALDRKFLDAQQQFAKKHNIRLLQQ</sequence>
<reference evidence="3" key="1">
    <citation type="submission" date="2016-10" db="EMBL/GenBank/DDBJ databases">
        <authorList>
            <person name="Varghese N."/>
            <person name="Submissions S."/>
        </authorList>
    </citation>
    <scope>NUCLEOTIDE SEQUENCE [LARGE SCALE GENOMIC DNA]</scope>
    <source>
        <strain evidence="3">DSM 25811 / CCM 8410 / LMG 26954 / E90</strain>
    </source>
</reference>
<proteinExistence type="predicted"/>
<protein>
    <recommendedName>
        <fullName evidence="4">DUF4142 domain-containing protein</fullName>
    </recommendedName>
</protein>
<name>A0A1G6SB86_NIADE</name>
<dbReference type="PROSITE" id="PS51257">
    <property type="entry name" value="PROKAR_LIPOPROTEIN"/>
    <property type="match status" value="1"/>
</dbReference>
<organism evidence="2 3">
    <name type="scientific">Niabella drilacis (strain DSM 25811 / CCM 8410 / CCUG 62505 / LMG 26954 / E90)</name>
    <dbReference type="NCBI Taxonomy" id="1285928"/>
    <lineage>
        <taxon>Bacteria</taxon>
        <taxon>Pseudomonadati</taxon>
        <taxon>Bacteroidota</taxon>
        <taxon>Chitinophagia</taxon>
        <taxon>Chitinophagales</taxon>
        <taxon>Chitinophagaceae</taxon>
        <taxon>Niabella</taxon>
    </lineage>
</organism>
<evidence type="ECO:0000256" key="1">
    <source>
        <dbReference type="SAM" id="SignalP"/>
    </source>
</evidence>
<evidence type="ECO:0008006" key="4">
    <source>
        <dbReference type="Google" id="ProtNLM"/>
    </source>
</evidence>
<feature type="chain" id="PRO_5011471928" description="DUF4142 domain-containing protein" evidence="1">
    <location>
        <begin position="25"/>
        <end position="161"/>
    </location>
</feature>
<evidence type="ECO:0000313" key="2">
    <source>
        <dbReference type="EMBL" id="SDD14180.1"/>
    </source>
</evidence>
<dbReference type="RefSeq" id="WP_090390488.1">
    <property type="nucleotide sequence ID" value="NZ_FMZO01000006.1"/>
</dbReference>
<evidence type="ECO:0000313" key="3">
    <source>
        <dbReference type="Proteomes" id="UP000198757"/>
    </source>
</evidence>